<feature type="domain" description="HTH tetR-type" evidence="6">
    <location>
        <begin position="25"/>
        <end position="85"/>
    </location>
</feature>
<organism evidence="7 8">
    <name type="scientific">Gordonia asplenii</name>
    <dbReference type="NCBI Taxonomy" id="2725283"/>
    <lineage>
        <taxon>Bacteria</taxon>
        <taxon>Bacillati</taxon>
        <taxon>Actinomycetota</taxon>
        <taxon>Actinomycetes</taxon>
        <taxon>Mycobacteriales</taxon>
        <taxon>Gordoniaceae</taxon>
        <taxon>Gordonia</taxon>
    </lineage>
</organism>
<evidence type="ECO:0000256" key="4">
    <source>
        <dbReference type="PROSITE-ProRule" id="PRU00335"/>
    </source>
</evidence>
<name>A0A848L1F1_9ACTN</name>
<dbReference type="InterPro" id="IPR009057">
    <property type="entry name" value="Homeodomain-like_sf"/>
</dbReference>
<dbReference type="EMBL" id="JABBNB010000039">
    <property type="protein sequence ID" value="NMO04704.1"/>
    <property type="molecule type" value="Genomic_DNA"/>
</dbReference>
<dbReference type="PRINTS" id="PR00455">
    <property type="entry name" value="HTHTETR"/>
</dbReference>
<dbReference type="SUPFAM" id="SSF46689">
    <property type="entry name" value="Homeodomain-like"/>
    <property type="match status" value="1"/>
</dbReference>
<keyword evidence="2 4" id="KW-0238">DNA-binding</keyword>
<reference evidence="7 8" key="1">
    <citation type="submission" date="2020-04" db="EMBL/GenBank/DDBJ databases">
        <title>Gordonia sp. nov. TBRC 11910.</title>
        <authorList>
            <person name="Suriyachadkun C."/>
        </authorList>
    </citation>
    <scope>NUCLEOTIDE SEQUENCE [LARGE SCALE GENOMIC DNA]</scope>
    <source>
        <strain evidence="7 8">TBRC 11910</strain>
    </source>
</reference>
<dbReference type="Pfam" id="PF00440">
    <property type="entry name" value="TetR_N"/>
    <property type="match status" value="1"/>
</dbReference>
<dbReference type="InterPro" id="IPR036271">
    <property type="entry name" value="Tet_transcr_reg_TetR-rel_C_sf"/>
</dbReference>
<evidence type="ECO:0000256" key="1">
    <source>
        <dbReference type="ARBA" id="ARBA00023015"/>
    </source>
</evidence>
<gene>
    <name evidence="7" type="ORF">HH308_26125</name>
</gene>
<comment type="caution">
    <text evidence="7">The sequence shown here is derived from an EMBL/GenBank/DDBJ whole genome shotgun (WGS) entry which is preliminary data.</text>
</comment>
<dbReference type="PANTHER" id="PTHR30055:SF234">
    <property type="entry name" value="HTH-TYPE TRANSCRIPTIONAL REGULATOR BETI"/>
    <property type="match status" value="1"/>
</dbReference>
<dbReference type="Pfam" id="PF17932">
    <property type="entry name" value="TetR_C_24"/>
    <property type="match status" value="1"/>
</dbReference>
<dbReference type="AlphaFoldDB" id="A0A848L1F1"/>
<accession>A0A848L1F1</accession>
<evidence type="ECO:0000256" key="5">
    <source>
        <dbReference type="SAM" id="MobiDB-lite"/>
    </source>
</evidence>
<keyword evidence="8" id="KW-1185">Reference proteome</keyword>
<dbReference type="Gene3D" id="1.10.357.10">
    <property type="entry name" value="Tetracycline Repressor, domain 2"/>
    <property type="match status" value="1"/>
</dbReference>
<dbReference type="GO" id="GO:0000976">
    <property type="term" value="F:transcription cis-regulatory region binding"/>
    <property type="evidence" value="ECO:0007669"/>
    <property type="project" value="TreeGrafter"/>
</dbReference>
<keyword evidence="1" id="KW-0805">Transcription regulation</keyword>
<evidence type="ECO:0000259" key="6">
    <source>
        <dbReference type="PROSITE" id="PS50977"/>
    </source>
</evidence>
<sequence length="243" mass="26890">MTSDVGEPTPAAPGKRRGRPRVRHELVEREIKENAARLFAERGVAGTTLQDIADATGMTRQAVYHYVTNKDELFAQLVAEIAEEPAQLLHQINAMAQLPPREKLRQMAKFIALHQMSSADKFRLMIRSEADLPEELARTYSASRRSVLKELIAVIRDGIRVGSFRETDPRTAALGIVGMLNWVAWWYHPGDDEKAAASELAEMAVQSVSADSSRAASAPSVPRLLKSMESDLGQLKRMLGGEE</sequence>
<dbReference type="InterPro" id="IPR050109">
    <property type="entry name" value="HTH-type_TetR-like_transc_reg"/>
</dbReference>
<evidence type="ECO:0000313" key="8">
    <source>
        <dbReference type="Proteomes" id="UP000550729"/>
    </source>
</evidence>
<feature type="DNA-binding region" description="H-T-H motif" evidence="4">
    <location>
        <begin position="48"/>
        <end position="67"/>
    </location>
</feature>
<dbReference type="PROSITE" id="PS50977">
    <property type="entry name" value="HTH_TETR_2"/>
    <property type="match status" value="1"/>
</dbReference>
<dbReference type="Gene3D" id="1.10.10.60">
    <property type="entry name" value="Homeodomain-like"/>
    <property type="match status" value="1"/>
</dbReference>
<feature type="region of interest" description="Disordered" evidence="5">
    <location>
        <begin position="1"/>
        <end position="21"/>
    </location>
</feature>
<proteinExistence type="predicted"/>
<dbReference type="PANTHER" id="PTHR30055">
    <property type="entry name" value="HTH-TYPE TRANSCRIPTIONAL REGULATOR RUTR"/>
    <property type="match status" value="1"/>
</dbReference>
<dbReference type="SUPFAM" id="SSF48498">
    <property type="entry name" value="Tetracyclin repressor-like, C-terminal domain"/>
    <property type="match status" value="1"/>
</dbReference>
<dbReference type="InterPro" id="IPR001647">
    <property type="entry name" value="HTH_TetR"/>
</dbReference>
<evidence type="ECO:0000256" key="2">
    <source>
        <dbReference type="ARBA" id="ARBA00023125"/>
    </source>
</evidence>
<evidence type="ECO:0000313" key="7">
    <source>
        <dbReference type="EMBL" id="NMO04704.1"/>
    </source>
</evidence>
<dbReference type="InterPro" id="IPR041490">
    <property type="entry name" value="KstR2_TetR_C"/>
</dbReference>
<keyword evidence="3" id="KW-0804">Transcription</keyword>
<dbReference type="RefSeq" id="WP_170197206.1">
    <property type="nucleotide sequence ID" value="NZ_JABBNB010000039.1"/>
</dbReference>
<dbReference type="GO" id="GO:0003700">
    <property type="term" value="F:DNA-binding transcription factor activity"/>
    <property type="evidence" value="ECO:0007669"/>
    <property type="project" value="TreeGrafter"/>
</dbReference>
<dbReference type="Proteomes" id="UP000550729">
    <property type="component" value="Unassembled WGS sequence"/>
</dbReference>
<protein>
    <submittedName>
        <fullName evidence="7">TetR/AcrR family transcriptional regulator</fullName>
    </submittedName>
</protein>
<evidence type="ECO:0000256" key="3">
    <source>
        <dbReference type="ARBA" id="ARBA00023163"/>
    </source>
</evidence>